<evidence type="ECO:0000256" key="3">
    <source>
        <dbReference type="ARBA" id="ARBA00004906"/>
    </source>
</evidence>
<feature type="compositionally biased region" description="Basic and acidic residues" evidence="15">
    <location>
        <begin position="802"/>
        <end position="818"/>
    </location>
</feature>
<evidence type="ECO:0000313" key="18">
    <source>
        <dbReference type="EMBL" id="RXI07517.1"/>
    </source>
</evidence>
<name>A0A498KJ74_MALDO</name>
<dbReference type="GO" id="GO:0036297">
    <property type="term" value="P:interstrand cross-link repair"/>
    <property type="evidence" value="ECO:0007669"/>
    <property type="project" value="InterPro"/>
</dbReference>
<dbReference type="SUPFAM" id="SSF57850">
    <property type="entry name" value="RING/U-box"/>
    <property type="match status" value="1"/>
</dbReference>
<keyword evidence="16" id="KW-0812">Transmembrane</keyword>
<feature type="region of interest" description="Disordered" evidence="15">
    <location>
        <begin position="791"/>
        <end position="818"/>
    </location>
</feature>
<sequence>MLWVGVAQVRFWRQIVHQVKLHLLSSSFFCARLTTLPPETAELRNRLTMSTSEPSDSVMAMLIDGEDEQEVHELQTDARTPIPKQRREISPSLSSNCGGDGDEGRRKKVLALSDTEGLFCPIFMEAWESQGDHQVSCLPCGHVYGLSCIRRWIQQHGGIVAKCPQCNSKYNLKDIIKLFGSPIVVLDESLHKKVRSYEAEVASLKTERASFLDIQDDLFRVQENLFKELTNWGEKLSCRGDAASGEKGMEQRQGRQWDHHSAHNFLREGILHCKFQLESELAVEGARLFDMDASSQTLVNLMSPQQSEDIQLPPRTKPIKDLRVSPCGRFALLASLGKKLSFLSLGSNSFVTTYDLPGPAWSCSWDLNKPHCIYTGLQDGMLLMFDMRFSKIPLLSLAGLTSRPIHTIHSLVQNRAFSHTSHKLLTASSIGPCVWNMGSAGPAGERPFLIPGLEDQGVCISVAYSPSTDNIVASYHPKTNTSARPSGSQVLIKRVDDCFYHKMGSVPVHLNDFQLRKSAIVDIPDCYPLFAYGEELTRGLRLRELPSLKVSQNLEPHQHSILDVKYARSQDKGLLGCLSEDKLQLFSAATKGRTQCTRLPLYAGSGRGECRLALPPFMERLLPSLEPETYRLWAKALAIAPNGTGRNGTGQDGTGRNEGVIFEKDMGYICLKMVKHCVPQTWNKPVPGGEVERKNTQNLSRETARSTHFWRTKRGTERLVPFRPVPSHDAVQLGVEEAAPSQARAYHKPYRGVLAPFLVAVSVSETLEVATQHFTVVCIKEWSLDMETMSVNTGNSHSNKRQASEHSETTNEEKRPAVKEVSTPVFVNHAAIAWHERRKKWVGNQRVQRAEKDPIISWSTSYEDLLSTNESFPEPIPLTKEEKAVHKTIREAAKRNDMATAKALAKEIVMSRKVVNRLHENKAQLNSISMHLGESVALARTVGHLSKSTEVMKLVNNLMKAPEMAVTMHEFTKEITKAGVIEEFVDDALDTALDSEDIEEETEEEVERVLSEIAGETAAQLPEAVRKERTKVAAQRASASQQEEAIAEGADNEEELEALRARLAQLSSYALMADNHRGMRNRHALPRAGVRLCCKAKAIYSFLSTTIFGMLAELVLLVVLLTDVMLVRLLSRPP</sequence>
<dbReference type="PROSITE" id="PS50089">
    <property type="entry name" value="ZF_RING_2"/>
    <property type="match status" value="1"/>
</dbReference>
<keyword evidence="6" id="KW-0853">WD repeat</keyword>
<evidence type="ECO:0000256" key="2">
    <source>
        <dbReference type="ARBA" id="ARBA00004496"/>
    </source>
</evidence>
<dbReference type="Gene3D" id="6.10.140.1230">
    <property type="match status" value="1"/>
</dbReference>
<dbReference type="STRING" id="3750.A0A498KJ74"/>
<keyword evidence="10" id="KW-0833">Ubl conjugation pathway</keyword>
<evidence type="ECO:0000256" key="13">
    <source>
        <dbReference type="ARBA" id="ARBA00034306"/>
    </source>
</evidence>
<dbReference type="GO" id="GO:0008270">
    <property type="term" value="F:zinc ion binding"/>
    <property type="evidence" value="ECO:0007669"/>
    <property type="project" value="UniProtKB-KW"/>
</dbReference>
<dbReference type="InterPro" id="IPR005024">
    <property type="entry name" value="Snf7_fam"/>
</dbReference>
<dbReference type="SUPFAM" id="SSF50978">
    <property type="entry name" value="WD40 repeat-like"/>
    <property type="match status" value="1"/>
</dbReference>
<protein>
    <recommendedName>
        <fullName evidence="4">RING-type E3 ubiquitin transferase</fullName>
        <ecNumber evidence="4">2.3.2.27</ecNumber>
    </recommendedName>
</protein>
<dbReference type="GO" id="GO:0005737">
    <property type="term" value="C:cytoplasm"/>
    <property type="evidence" value="ECO:0007669"/>
    <property type="project" value="UniProtKB-SubCell"/>
</dbReference>
<keyword evidence="16" id="KW-0472">Membrane</keyword>
<evidence type="ECO:0000256" key="1">
    <source>
        <dbReference type="ARBA" id="ARBA00000900"/>
    </source>
</evidence>
<keyword evidence="12" id="KW-0539">Nucleus</keyword>
<dbReference type="Pfam" id="PF23419">
    <property type="entry name" value="WD40_RFWD3"/>
    <property type="match status" value="1"/>
</dbReference>
<evidence type="ECO:0000259" key="17">
    <source>
        <dbReference type="PROSITE" id="PS50089"/>
    </source>
</evidence>
<dbReference type="Pfam" id="PF03357">
    <property type="entry name" value="Snf7"/>
    <property type="match status" value="1"/>
</dbReference>
<dbReference type="EC" id="2.3.2.27" evidence="4"/>
<dbReference type="InterPro" id="IPR036322">
    <property type="entry name" value="WD40_repeat_dom_sf"/>
</dbReference>
<evidence type="ECO:0000256" key="7">
    <source>
        <dbReference type="ARBA" id="ARBA00022679"/>
    </source>
</evidence>
<dbReference type="AlphaFoldDB" id="A0A498KJ74"/>
<dbReference type="InterPro" id="IPR056527">
    <property type="entry name" value="WD40_RFWD3"/>
</dbReference>
<feature type="region of interest" description="Disordered" evidence="15">
    <location>
        <begin position="79"/>
        <end position="104"/>
    </location>
</feature>
<dbReference type="InterPro" id="IPR015943">
    <property type="entry name" value="WD40/YVTN_repeat-like_dom_sf"/>
</dbReference>
<dbReference type="GO" id="GO:0016604">
    <property type="term" value="C:nuclear body"/>
    <property type="evidence" value="ECO:0007669"/>
    <property type="project" value="UniProtKB-SubCell"/>
</dbReference>
<accession>A0A498KJ74</accession>
<dbReference type="CDD" id="cd16450">
    <property type="entry name" value="mRING-C3HGC3_RFWD3"/>
    <property type="match status" value="1"/>
</dbReference>
<dbReference type="PANTHER" id="PTHR16047">
    <property type="entry name" value="RFWD3 PROTEIN"/>
    <property type="match status" value="1"/>
</dbReference>
<gene>
    <name evidence="18" type="ORF">DVH24_005290</name>
</gene>
<comment type="pathway">
    <text evidence="3">Protein modification; protein ubiquitination.</text>
</comment>
<keyword evidence="9" id="KW-0227">DNA damage</keyword>
<dbReference type="InterPro" id="IPR013083">
    <property type="entry name" value="Znf_RING/FYVE/PHD"/>
</dbReference>
<dbReference type="InterPro" id="IPR037381">
    <property type="entry name" value="RFWD3"/>
</dbReference>
<dbReference type="EMBL" id="RDQH01000327">
    <property type="protein sequence ID" value="RXI07517.1"/>
    <property type="molecule type" value="Genomic_DNA"/>
</dbReference>
<dbReference type="PANTHER" id="PTHR16047:SF7">
    <property type="entry name" value="E3 UBIQUITIN-PROTEIN LIGASE RFWD3"/>
    <property type="match status" value="1"/>
</dbReference>
<evidence type="ECO:0000256" key="4">
    <source>
        <dbReference type="ARBA" id="ARBA00012483"/>
    </source>
</evidence>
<evidence type="ECO:0000256" key="9">
    <source>
        <dbReference type="ARBA" id="ARBA00022763"/>
    </source>
</evidence>
<keyword evidence="8" id="KW-0677">Repeat</keyword>
<keyword evidence="19" id="KW-1185">Reference proteome</keyword>
<evidence type="ECO:0000256" key="11">
    <source>
        <dbReference type="ARBA" id="ARBA00023204"/>
    </source>
</evidence>
<keyword evidence="7" id="KW-0808">Transferase</keyword>
<feature type="domain" description="RING-type" evidence="17">
    <location>
        <begin position="120"/>
        <end position="167"/>
    </location>
</feature>
<keyword evidence="14" id="KW-0863">Zinc-finger</keyword>
<feature type="transmembrane region" description="Helical" evidence="16">
    <location>
        <begin position="1099"/>
        <end position="1122"/>
    </location>
</feature>
<dbReference type="GO" id="GO:0007034">
    <property type="term" value="P:vacuolar transport"/>
    <property type="evidence" value="ECO:0007669"/>
    <property type="project" value="InterPro"/>
</dbReference>
<dbReference type="Proteomes" id="UP000290289">
    <property type="component" value="Chromosome 1"/>
</dbReference>
<comment type="caution">
    <text evidence="18">The sequence shown here is derived from an EMBL/GenBank/DDBJ whole genome shotgun (WGS) entry which is preliminary data.</text>
</comment>
<keyword evidence="14" id="KW-0479">Metal-binding</keyword>
<evidence type="ECO:0000256" key="5">
    <source>
        <dbReference type="ARBA" id="ARBA00022490"/>
    </source>
</evidence>
<reference evidence="18 19" key="1">
    <citation type="submission" date="2018-10" db="EMBL/GenBank/DDBJ databases">
        <title>A high-quality apple genome assembly.</title>
        <authorList>
            <person name="Hu J."/>
        </authorList>
    </citation>
    <scope>NUCLEOTIDE SEQUENCE [LARGE SCALE GENOMIC DNA]</scope>
    <source>
        <strain evidence="19">cv. HFTH1</strain>
        <tissue evidence="18">Young leaf</tissue>
    </source>
</reference>
<comment type="subcellular location">
    <subcellularLocation>
        <location evidence="2">Cytoplasm</location>
    </subcellularLocation>
    <subcellularLocation>
        <location evidence="13">Nucleus</location>
        <location evidence="13">Nuclear body</location>
    </subcellularLocation>
</comment>
<evidence type="ECO:0000256" key="6">
    <source>
        <dbReference type="ARBA" id="ARBA00022574"/>
    </source>
</evidence>
<evidence type="ECO:0000256" key="8">
    <source>
        <dbReference type="ARBA" id="ARBA00022737"/>
    </source>
</evidence>
<dbReference type="GO" id="GO:0016567">
    <property type="term" value="P:protein ubiquitination"/>
    <property type="evidence" value="ECO:0007669"/>
    <property type="project" value="InterPro"/>
</dbReference>
<keyword evidence="14" id="KW-0862">Zinc</keyword>
<evidence type="ECO:0000256" key="10">
    <source>
        <dbReference type="ARBA" id="ARBA00022786"/>
    </source>
</evidence>
<evidence type="ECO:0000256" key="12">
    <source>
        <dbReference type="ARBA" id="ARBA00023242"/>
    </source>
</evidence>
<keyword evidence="16" id="KW-1133">Transmembrane helix</keyword>
<evidence type="ECO:0000256" key="16">
    <source>
        <dbReference type="SAM" id="Phobius"/>
    </source>
</evidence>
<evidence type="ECO:0000256" key="15">
    <source>
        <dbReference type="SAM" id="MobiDB-lite"/>
    </source>
</evidence>
<evidence type="ECO:0000256" key="14">
    <source>
        <dbReference type="PROSITE-ProRule" id="PRU00175"/>
    </source>
</evidence>
<dbReference type="Gene3D" id="3.30.40.10">
    <property type="entry name" value="Zinc/RING finger domain, C3HC4 (zinc finger)"/>
    <property type="match status" value="1"/>
</dbReference>
<keyword evidence="11" id="KW-0234">DNA repair</keyword>
<keyword evidence="5" id="KW-0963">Cytoplasm</keyword>
<dbReference type="Gene3D" id="2.130.10.10">
    <property type="entry name" value="YVTN repeat-like/Quinoprotein amine dehydrogenase"/>
    <property type="match status" value="1"/>
</dbReference>
<proteinExistence type="predicted"/>
<comment type="catalytic activity">
    <reaction evidence="1">
        <text>S-ubiquitinyl-[E2 ubiquitin-conjugating enzyme]-L-cysteine + [acceptor protein]-L-lysine = [E2 ubiquitin-conjugating enzyme]-L-cysteine + N(6)-ubiquitinyl-[acceptor protein]-L-lysine.</text>
        <dbReference type="EC" id="2.3.2.27"/>
    </reaction>
</comment>
<dbReference type="GO" id="GO:0061630">
    <property type="term" value="F:ubiquitin protein ligase activity"/>
    <property type="evidence" value="ECO:0007669"/>
    <property type="project" value="UniProtKB-EC"/>
</dbReference>
<dbReference type="InterPro" id="IPR001841">
    <property type="entry name" value="Znf_RING"/>
</dbReference>
<organism evidence="18 19">
    <name type="scientific">Malus domestica</name>
    <name type="common">Apple</name>
    <name type="synonym">Pyrus malus</name>
    <dbReference type="NCBI Taxonomy" id="3750"/>
    <lineage>
        <taxon>Eukaryota</taxon>
        <taxon>Viridiplantae</taxon>
        <taxon>Streptophyta</taxon>
        <taxon>Embryophyta</taxon>
        <taxon>Tracheophyta</taxon>
        <taxon>Spermatophyta</taxon>
        <taxon>Magnoliopsida</taxon>
        <taxon>eudicotyledons</taxon>
        <taxon>Gunneridae</taxon>
        <taxon>Pentapetalae</taxon>
        <taxon>rosids</taxon>
        <taxon>fabids</taxon>
        <taxon>Rosales</taxon>
        <taxon>Rosaceae</taxon>
        <taxon>Amygdaloideae</taxon>
        <taxon>Maleae</taxon>
        <taxon>Malus</taxon>
    </lineage>
</organism>
<evidence type="ECO:0000313" key="19">
    <source>
        <dbReference type="Proteomes" id="UP000290289"/>
    </source>
</evidence>